<comment type="caution">
    <text evidence="2">The sequence shown here is derived from an EMBL/GenBank/DDBJ whole genome shotgun (WGS) entry which is preliminary data.</text>
</comment>
<gene>
    <name evidence="2" type="ORF">CTI12_AA548670</name>
</gene>
<dbReference type="EMBL" id="PKPP01013107">
    <property type="protein sequence ID" value="PWA41401.1"/>
    <property type="molecule type" value="Genomic_DNA"/>
</dbReference>
<accession>A0A2U1KXB2</accession>
<keyword evidence="1" id="KW-0812">Transmembrane</keyword>
<proteinExistence type="predicted"/>
<evidence type="ECO:0000256" key="1">
    <source>
        <dbReference type="SAM" id="Phobius"/>
    </source>
</evidence>
<sequence length="156" mass="17847">MARLENVVNELANVISNIVNKPATNTIWSVIQRLILGASVYYIWNERNIKRVEQVYRSEDGVFKCIVDSVRFKLMGLNLKHTAEVFKAADIWNIPIRKNEYYRSMVEELTRDNNNSYHGLMLILGSGNATLFIILSLMMTGVLEDVLLFYSPASSI</sequence>
<reference evidence="2 3" key="1">
    <citation type="journal article" date="2018" name="Mol. Plant">
        <title>The genome of Artemisia annua provides insight into the evolution of Asteraceae family and artemisinin biosynthesis.</title>
        <authorList>
            <person name="Shen Q."/>
            <person name="Zhang L."/>
            <person name="Liao Z."/>
            <person name="Wang S."/>
            <person name="Yan T."/>
            <person name="Shi P."/>
            <person name="Liu M."/>
            <person name="Fu X."/>
            <person name="Pan Q."/>
            <person name="Wang Y."/>
            <person name="Lv Z."/>
            <person name="Lu X."/>
            <person name="Zhang F."/>
            <person name="Jiang W."/>
            <person name="Ma Y."/>
            <person name="Chen M."/>
            <person name="Hao X."/>
            <person name="Li L."/>
            <person name="Tang Y."/>
            <person name="Lv G."/>
            <person name="Zhou Y."/>
            <person name="Sun X."/>
            <person name="Brodelius P.E."/>
            <person name="Rose J.K.C."/>
            <person name="Tang K."/>
        </authorList>
    </citation>
    <scope>NUCLEOTIDE SEQUENCE [LARGE SCALE GENOMIC DNA]</scope>
    <source>
        <strain evidence="3">cv. Huhao1</strain>
        <tissue evidence="2">Leaf</tissue>
    </source>
</reference>
<keyword evidence="1" id="KW-1133">Transmembrane helix</keyword>
<protein>
    <recommendedName>
        <fullName evidence="4">Phytosulfokine</fullName>
    </recommendedName>
</protein>
<evidence type="ECO:0000313" key="2">
    <source>
        <dbReference type="EMBL" id="PWA41401.1"/>
    </source>
</evidence>
<keyword evidence="1" id="KW-0472">Membrane</keyword>
<evidence type="ECO:0008006" key="4">
    <source>
        <dbReference type="Google" id="ProtNLM"/>
    </source>
</evidence>
<dbReference type="Proteomes" id="UP000245207">
    <property type="component" value="Unassembled WGS sequence"/>
</dbReference>
<feature type="transmembrane region" description="Helical" evidence="1">
    <location>
        <begin position="120"/>
        <end position="143"/>
    </location>
</feature>
<organism evidence="2 3">
    <name type="scientific">Artemisia annua</name>
    <name type="common">Sweet wormwood</name>
    <dbReference type="NCBI Taxonomy" id="35608"/>
    <lineage>
        <taxon>Eukaryota</taxon>
        <taxon>Viridiplantae</taxon>
        <taxon>Streptophyta</taxon>
        <taxon>Embryophyta</taxon>
        <taxon>Tracheophyta</taxon>
        <taxon>Spermatophyta</taxon>
        <taxon>Magnoliopsida</taxon>
        <taxon>eudicotyledons</taxon>
        <taxon>Gunneridae</taxon>
        <taxon>Pentapetalae</taxon>
        <taxon>asterids</taxon>
        <taxon>campanulids</taxon>
        <taxon>Asterales</taxon>
        <taxon>Asteraceae</taxon>
        <taxon>Asteroideae</taxon>
        <taxon>Anthemideae</taxon>
        <taxon>Artemisiinae</taxon>
        <taxon>Artemisia</taxon>
    </lineage>
</organism>
<name>A0A2U1KXB2_ARTAN</name>
<keyword evidence="3" id="KW-1185">Reference proteome</keyword>
<dbReference type="AlphaFoldDB" id="A0A2U1KXB2"/>
<evidence type="ECO:0000313" key="3">
    <source>
        <dbReference type="Proteomes" id="UP000245207"/>
    </source>
</evidence>